<dbReference type="PANTHER" id="PTHR43329">
    <property type="entry name" value="EPOXIDE HYDROLASE"/>
    <property type="match status" value="1"/>
</dbReference>
<evidence type="ECO:0000256" key="1">
    <source>
        <dbReference type="ARBA" id="ARBA00022801"/>
    </source>
</evidence>
<dbReference type="SUPFAM" id="SSF53474">
    <property type="entry name" value="alpha/beta-Hydrolases"/>
    <property type="match status" value="1"/>
</dbReference>
<reference evidence="3" key="1">
    <citation type="submission" date="2023-06" db="EMBL/GenBank/DDBJ databases">
        <title>Gordonia sp. nov. and Pseudochrobactrum sp. nov., two species isolated from the burying beetle Nicrophorus vespilloides.</title>
        <authorList>
            <person name="Poehlein A."/>
            <person name="Guzman J."/>
            <person name="Daniel R."/>
            <person name="Vilcinskas A."/>
        </authorList>
    </citation>
    <scope>NUCLEOTIDE SEQUENCE</scope>
    <source>
        <strain evidence="3">MP11Mi</strain>
    </source>
</reference>
<name>A0AA97GXE7_9ACTN</name>
<dbReference type="Pfam" id="PF00561">
    <property type="entry name" value="Abhydrolase_1"/>
    <property type="match status" value="1"/>
</dbReference>
<sequence length="284" mass="31233">MLGSGRLGTIMDTFTRCGLTFDVIDSGPADGDPVILLHGFPQTASSWSQVSELLTAQGFRTIAPTQRGYSPRARPRGRWHYRTSELTADIVALVEQIGRGPVHVVGHDWGALVAWSLAMNRPDLVRSLTSVSVPHPGAFIRSMTRSRQALMSWYMYFFQIPWLPELVITRIRSVLPTGLQRTGMSLDEVAVVQREIVDGSSLTGGLNWYRAMLLDGPGALKRTVSAPTTHVWSSGDTALARSGAELAHEYVTGDFRLEIIDGASHWLPDQRPAELATIILDRIS</sequence>
<feature type="domain" description="AB hydrolase-1" evidence="2">
    <location>
        <begin position="33"/>
        <end position="162"/>
    </location>
</feature>
<dbReference type="GO" id="GO:0004301">
    <property type="term" value="F:epoxide hydrolase activity"/>
    <property type="evidence" value="ECO:0007669"/>
    <property type="project" value="UniProtKB-EC"/>
</dbReference>
<dbReference type="Gene3D" id="3.40.50.1820">
    <property type="entry name" value="alpha/beta hydrolase"/>
    <property type="match status" value="1"/>
</dbReference>
<protein>
    <submittedName>
        <fullName evidence="3">Epoxide hydrolase A</fullName>
        <ecNumber evidence="3">3.3.2.10</ecNumber>
    </submittedName>
</protein>
<organism evidence="3">
    <name type="scientific">Gordonia sp. MP11Mi</name>
    <dbReference type="NCBI Taxonomy" id="3022769"/>
    <lineage>
        <taxon>Bacteria</taxon>
        <taxon>Bacillati</taxon>
        <taxon>Actinomycetota</taxon>
        <taxon>Actinomycetes</taxon>
        <taxon>Mycobacteriales</taxon>
        <taxon>Gordoniaceae</taxon>
        <taxon>Gordonia</taxon>
    </lineage>
</organism>
<accession>A0AA97GXE7</accession>
<evidence type="ECO:0000259" key="2">
    <source>
        <dbReference type="Pfam" id="PF00561"/>
    </source>
</evidence>
<dbReference type="EMBL" id="CP128986">
    <property type="protein sequence ID" value="WOC13618.1"/>
    <property type="molecule type" value="Genomic_DNA"/>
</dbReference>
<dbReference type="PRINTS" id="PR00412">
    <property type="entry name" value="EPOXHYDRLASE"/>
</dbReference>
<keyword evidence="1 3" id="KW-0378">Hydrolase</keyword>
<dbReference type="AlphaFoldDB" id="A0AA97GXE7"/>
<dbReference type="InterPro" id="IPR029058">
    <property type="entry name" value="AB_hydrolase_fold"/>
</dbReference>
<evidence type="ECO:0000313" key="3">
    <source>
        <dbReference type="EMBL" id="WOC13618.1"/>
    </source>
</evidence>
<dbReference type="InterPro" id="IPR000639">
    <property type="entry name" value="Epox_hydrolase-like"/>
</dbReference>
<dbReference type="InterPro" id="IPR000073">
    <property type="entry name" value="AB_hydrolase_1"/>
</dbReference>
<dbReference type="EC" id="3.3.2.10" evidence="3"/>
<proteinExistence type="predicted"/>
<gene>
    <name evidence="3" type="primary">ephA_1</name>
    <name evidence="3" type="ORF">MP11Mi_27210</name>
</gene>